<dbReference type="OrthoDB" id="2002226at2759"/>
<protein>
    <submittedName>
        <fullName evidence="1">Uncharacterized protein</fullName>
    </submittedName>
</protein>
<keyword evidence="2" id="KW-1185">Reference proteome</keyword>
<dbReference type="EMBL" id="CP097502">
    <property type="protein sequence ID" value="URD76016.1"/>
    <property type="molecule type" value="Genomic_DNA"/>
</dbReference>
<evidence type="ECO:0000313" key="2">
    <source>
        <dbReference type="Proteomes" id="UP001055439"/>
    </source>
</evidence>
<dbReference type="PANTHER" id="PTHR35833:SF1">
    <property type="entry name" value="GALACTOSE-BINDING DOMAIN-CONTAINING PROTEIN"/>
    <property type="match status" value="1"/>
</dbReference>
<reference evidence="1" key="1">
    <citation type="submission" date="2022-05" db="EMBL/GenBank/DDBJ databases">
        <title>The Musa troglodytarum L. genome provides insights into the mechanism of non-climacteric behaviour and enrichment of carotenoids.</title>
        <authorList>
            <person name="Wang J."/>
        </authorList>
    </citation>
    <scope>NUCLEOTIDE SEQUENCE</scope>
    <source>
        <tissue evidence="1">Leaf</tissue>
    </source>
</reference>
<sequence>MYDIILHSAANLSGQRTSLYTELKVGNVQLEMEKLHELQRHWALLERLVITSSRNDEHTYPIGIGSAGFIYRTLVPPSSWMQKISRFSSCTCLFSIFLG</sequence>
<name>A0A9E7EF42_9LILI</name>
<dbReference type="AlphaFoldDB" id="A0A9E7EF42"/>
<accession>A0A9E7EF42</accession>
<organism evidence="1 2">
    <name type="scientific">Musa troglodytarum</name>
    <name type="common">fe'i banana</name>
    <dbReference type="NCBI Taxonomy" id="320322"/>
    <lineage>
        <taxon>Eukaryota</taxon>
        <taxon>Viridiplantae</taxon>
        <taxon>Streptophyta</taxon>
        <taxon>Embryophyta</taxon>
        <taxon>Tracheophyta</taxon>
        <taxon>Spermatophyta</taxon>
        <taxon>Magnoliopsida</taxon>
        <taxon>Liliopsida</taxon>
        <taxon>Zingiberales</taxon>
        <taxon>Musaceae</taxon>
        <taxon>Musa</taxon>
    </lineage>
</organism>
<dbReference type="PANTHER" id="PTHR35833">
    <property type="entry name" value="GALACTOSE-BINDING DOMAIN-LIKE, ARMADILLO-TYPE FOLD PROTEIN-RELATED"/>
    <property type="match status" value="1"/>
</dbReference>
<gene>
    <name evidence="1" type="ORF">MUK42_08568</name>
</gene>
<dbReference type="Proteomes" id="UP001055439">
    <property type="component" value="Chromosome 1"/>
</dbReference>
<evidence type="ECO:0000313" key="1">
    <source>
        <dbReference type="EMBL" id="URD76016.1"/>
    </source>
</evidence>
<proteinExistence type="predicted"/>